<comment type="similarity">
    <text evidence="1">Belongs to the adenylyl cyclase class-3 family.</text>
</comment>
<comment type="caution">
    <text evidence="3">The sequence shown here is derived from an EMBL/GenBank/DDBJ whole genome shotgun (WGS) entry which is preliminary data.</text>
</comment>
<dbReference type="Gene3D" id="3.30.70.1230">
    <property type="entry name" value="Nucleotide cyclase"/>
    <property type="match status" value="1"/>
</dbReference>
<dbReference type="InterPro" id="IPR050697">
    <property type="entry name" value="Adenylyl/Guanylyl_Cyclase_3/4"/>
</dbReference>
<dbReference type="Proteomes" id="UP000550729">
    <property type="component" value="Unassembled WGS sequence"/>
</dbReference>
<dbReference type="SMART" id="SM00044">
    <property type="entry name" value="CYCc"/>
    <property type="match status" value="1"/>
</dbReference>
<dbReference type="CDD" id="cd07302">
    <property type="entry name" value="CHD"/>
    <property type="match status" value="1"/>
</dbReference>
<proteinExistence type="inferred from homology"/>
<evidence type="ECO:0000256" key="1">
    <source>
        <dbReference type="ARBA" id="ARBA00005381"/>
    </source>
</evidence>
<evidence type="ECO:0000313" key="4">
    <source>
        <dbReference type="Proteomes" id="UP000550729"/>
    </source>
</evidence>
<name>A0A848L4W7_9ACTN</name>
<dbReference type="SUPFAM" id="SSF55073">
    <property type="entry name" value="Nucleotide cyclase"/>
    <property type="match status" value="1"/>
</dbReference>
<dbReference type="InterPro" id="IPR029787">
    <property type="entry name" value="Nucleotide_cyclase"/>
</dbReference>
<dbReference type="Pfam" id="PF00211">
    <property type="entry name" value="Guanylate_cyc"/>
    <property type="match status" value="1"/>
</dbReference>
<feature type="domain" description="Guanylate cyclase" evidence="2">
    <location>
        <begin position="155"/>
        <end position="268"/>
    </location>
</feature>
<keyword evidence="4" id="KW-1185">Reference proteome</keyword>
<gene>
    <name evidence="3" type="ORF">HH308_15710</name>
</gene>
<evidence type="ECO:0000259" key="2">
    <source>
        <dbReference type="PROSITE" id="PS50125"/>
    </source>
</evidence>
<dbReference type="InterPro" id="IPR001054">
    <property type="entry name" value="A/G_cyclase"/>
</dbReference>
<accession>A0A848L4W7</accession>
<dbReference type="GO" id="GO:0009190">
    <property type="term" value="P:cyclic nucleotide biosynthetic process"/>
    <property type="evidence" value="ECO:0007669"/>
    <property type="project" value="InterPro"/>
</dbReference>
<evidence type="ECO:0000313" key="3">
    <source>
        <dbReference type="EMBL" id="NMO02658.1"/>
    </source>
</evidence>
<dbReference type="PANTHER" id="PTHR43081">
    <property type="entry name" value="ADENYLATE CYCLASE, TERMINAL-DIFFERENTIATION SPECIFIC-RELATED"/>
    <property type="match status" value="1"/>
</dbReference>
<sequence>MRDTVPMTDLDNLEASLIGRRRYTREQVAEQSGVPADRARQIWTSLGFPSMDDGVVAFTDADVAAVKTFAALVPETDSSTQSQVDAGARSIGQAAARLSEWQADLIAEHLADDGAPDAEQTIAALSALQDYTWRRHLAAALSRSMDSHGTTRSLLVGFADMVGYTRLTRHLDLTELTDLLTAFESATTAAVVSHGGWVIKNVGDEVMFAATDPRDGVQIAFAMQDAIHEAAQSISDMPEIRIGLAYGPVLTRFGDLYGPVVNLAARLTGVARPNTILVDDDAAAVLDADADLTTRHLRNVRVKGIPRLRPHVIRRRKTKG</sequence>
<dbReference type="GO" id="GO:0035556">
    <property type="term" value="P:intracellular signal transduction"/>
    <property type="evidence" value="ECO:0007669"/>
    <property type="project" value="InterPro"/>
</dbReference>
<dbReference type="EMBL" id="JABBNB010000015">
    <property type="protein sequence ID" value="NMO02658.1"/>
    <property type="molecule type" value="Genomic_DNA"/>
</dbReference>
<protein>
    <submittedName>
        <fullName evidence="3">Adenylate/guanylate cyclase domain-containing protein</fullName>
    </submittedName>
</protein>
<dbReference type="AlphaFoldDB" id="A0A848L4W7"/>
<reference evidence="3 4" key="1">
    <citation type="submission" date="2020-04" db="EMBL/GenBank/DDBJ databases">
        <title>Gordonia sp. nov. TBRC 11910.</title>
        <authorList>
            <person name="Suriyachadkun C."/>
        </authorList>
    </citation>
    <scope>NUCLEOTIDE SEQUENCE [LARGE SCALE GENOMIC DNA]</scope>
    <source>
        <strain evidence="3 4">TBRC 11910</strain>
    </source>
</reference>
<dbReference type="PROSITE" id="PS50125">
    <property type="entry name" value="GUANYLATE_CYCLASE_2"/>
    <property type="match status" value="1"/>
</dbReference>
<dbReference type="GO" id="GO:0004016">
    <property type="term" value="F:adenylate cyclase activity"/>
    <property type="evidence" value="ECO:0007669"/>
    <property type="project" value="UniProtKB-ARBA"/>
</dbReference>
<dbReference type="PANTHER" id="PTHR43081:SF1">
    <property type="entry name" value="ADENYLATE CYCLASE, TERMINAL-DIFFERENTIATION SPECIFIC"/>
    <property type="match status" value="1"/>
</dbReference>
<organism evidence="3 4">
    <name type="scientific">Gordonia asplenii</name>
    <dbReference type="NCBI Taxonomy" id="2725283"/>
    <lineage>
        <taxon>Bacteria</taxon>
        <taxon>Bacillati</taxon>
        <taxon>Actinomycetota</taxon>
        <taxon>Actinomycetes</taxon>
        <taxon>Mycobacteriales</taxon>
        <taxon>Gordoniaceae</taxon>
        <taxon>Gordonia</taxon>
    </lineage>
</organism>